<evidence type="ECO:0000313" key="4">
    <source>
        <dbReference type="EMBL" id="KAK9962034.1"/>
    </source>
</evidence>
<dbReference type="AlphaFoldDB" id="A0AAW1ZKT5"/>
<dbReference type="InterPro" id="IPR036179">
    <property type="entry name" value="Ig-like_dom_sf"/>
</dbReference>
<dbReference type="PROSITE" id="PS50835">
    <property type="entry name" value="IG_LIKE"/>
    <property type="match status" value="2"/>
</dbReference>
<gene>
    <name evidence="4" type="ORF">ABG768_007419</name>
</gene>
<feature type="chain" id="PRO_5043497889" description="Ig-like domain-containing protein" evidence="2">
    <location>
        <begin position="23"/>
        <end position="318"/>
    </location>
</feature>
<dbReference type="Gene3D" id="2.60.40.10">
    <property type="entry name" value="Immunoglobulins"/>
    <property type="match status" value="2"/>
</dbReference>
<feature type="domain" description="Ig-like" evidence="3">
    <location>
        <begin position="143"/>
        <end position="233"/>
    </location>
</feature>
<keyword evidence="1" id="KW-1133">Transmembrane helix</keyword>
<dbReference type="PANTHER" id="PTHR45046:SF1">
    <property type="entry name" value="V-SET AND IMMUNOGLOBULIN DOMAIN-CONTAINING PROTEIN 2"/>
    <property type="match status" value="1"/>
</dbReference>
<dbReference type="PANTHER" id="PTHR45046">
    <property type="entry name" value="V-SET AND IMMUNOGLOBULIN DOMAIN-CONTAINING PROTEIN 2"/>
    <property type="match status" value="1"/>
</dbReference>
<dbReference type="Pfam" id="PF07686">
    <property type="entry name" value="V-set"/>
    <property type="match status" value="1"/>
</dbReference>
<accession>A0AAW1ZKT5</accession>
<dbReference type="InterPro" id="IPR013783">
    <property type="entry name" value="Ig-like_fold"/>
</dbReference>
<evidence type="ECO:0000259" key="3">
    <source>
        <dbReference type="PROSITE" id="PS50835"/>
    </source>
</evidence>
<sequence>MAFGRTVLTTWILFQYFDVVRSWQAVVVKPSVFVRSGSSAELTCTYNTHVSEGFTLEWRYASPGTPAVQAKRLLYYNGRVFWVNSWDGRMALVQNPPVSGVASIRIVSAQTSDAGLYICEVTNPNDWSGSGQGLINLTVLVPPSVPVCQLQGNTYVGNDITLICQSSQGLPTPIYSWHREQNVAALPADSFIEDQHTGSLILRNLSEAFASTYTCKASNELGQAVCSITLRMTYEGRSATVIGGVLMGVFFVLLLTGVTVSYVTWNTKKHIQKMYANELSQVNNNSAPHQQSGGKVLPIQLDTEDQSDLKVSHFSPLV</sequence>
<feature type="signal peptide" evidence="2">
    <location>
        <begin position="1"/>
        <end position="22"/>
    </location>
</feature>
<dbReference type="SUPFAM" id="SSF48726">
    <property type="entry name" value="Immunoglobulin"/>
    <property type="match status" value="2"/>
</dbReference>
<name>A0AAW1ZKT5_CULAL</name>
<dbReference type="SMART" id="SM00406">
    <property type="entry name" value="IGv"/>
    <property type="match status" value="1"/>
</dbReference>
<keyword evidence="5" id="KW-1185">Reference proteome</keyword>
<organism evidence="4 5">
    <name type="scientific">Culter alburnus</name>
    <name type="common">Topmouth culter</name>
    <dbReference type="NCBI Taxonomy" id="194366"/>
    <lineage>
        <taxon>Eukaryota</taxon>
        <taxon>Metazoa</taxon>
        <taxon>Chordata</taxon>
        <taxon>Craniata</taxon>
        <taxon>Vertebrata</taxon>
        <taxon>Euteleostomi</taxon>
        <taxon>Actinopterygii</taxon>
        <taxon>Neopterygii</taxon>
        <taxon>Teleostei</taxon>
        <taxon>Ostariophysi</taxon>
        <taxon>Cypriniformes</taxon>
        <taxon>Xenocyprididae</taxon>
        <taxon>Xenocypridinae</taxon>
        <taxon>Culter</taxon>
    </lineage>
</organism>
<dbReference type="Proteomes" id="UP001479290">
    <property type="component" value="Unassembled WGS sequence"/>
</dbReference>
<keyword evidence="1" id="KW-0472">Membrane</keyword>
<dbReference type="InterPro" id="IPR013106">
    <property type="entry name" value="Ig_V-set"/>
</dbReference>
<dbReference type="InterPro" id="IPR003598">
    <property type="entry name" value="Ig_sub2"/>
</dbReference>
<protein>
    <recommendedName>
        <fullName evidence="3">Ig-like domain-containing protein</fullName>
    </recommendedName>
</protein>
<evidence type="ECO:0000313" key="5">
    <source>
        <dbReference type="Proteomes" id="UP001479290"/>
    </source>
</evidence>
<dbReference type="EMBL" id="JAWDJR010000015">
    <property type="protein sequence ID" value="KAK9962034.1"/>
    <property type="molecule type" value="Genomic_DNA"/>
</dbReference>
<dbReference type="InterPro" id="IPR007110">
    <property type="entry name" value="Ig-like_dom"/>
</dbReference>
<dbReference type="SMART" id="SM00408">
    <property type="entry name" value="IGc2"/>
    <property type="match status" value="2"/>
</dbReference>
<proteinExistence type="predicted"/>
<feature type="transmembrane region" description="Helical" evidence="1">
    <location>
        <begin position="241"/>
        <end position="265"/>
    </location>
</feature>
<feature type="domain" description="Ig-like" evidence="3">
    <location>
        <begin position="24"/>
        <end position="136"/>
    </location>
</feature>
<dbReference type="SMART" id="SM00409">
    <property type="entry name" value="IG"/>
    <property type="match status" value="2"/>
</dbReference>
<evidence type="ECO:0000256" key="2">
    <source>
        <dbReference type="SAM" id="SignalP"/>
    </source>
</evidence>
<evidence type="ECO:0000256" key="1">
    <source>
        <dbReference type="SAM" id="Phobius"/>
    </source>
</evidence>
<dbReference type="InterPro" id="IPR003599">
    <property type="entry name" value="Ig_sub"/>
</dbReference>
<comment type="caution">
    <text evidence="4">The sequence shown here is derived from an EMBL/GenBank/DDBJ whole genome shotgun (WGS) entry which is preliminary data.</text>
</comment>
<dbReference type="InterPro" id="IPR042475">
    <property type="entry name" value="VSIG2"/>
</dbReference>
<keyword evidence="1" id="KW-0812">Transmembrane</keyword>
<keyword evidence="2" id="KW-0732">Signal</keyword>
<dbReference type="Pfam" id="PF13927">
    <property type="entry name" value="Ig_3"/>
    <property type="match status" value="1"/>
</dbReference>
<reference evidence="4 5" key="1">
    <citation type="submission" date="2024-05" db="EMBL/GenBank/DDBJ databases">
        <title>A high-quality chromosomal-level genome assembly of Topmouth culter (Culter alburnus).</title>
        <authorList>
            <person name="Zhao H."/>
        </authorList>
    </citation>
    <scope>NUCLEOTIDE SEQUENCE [LARGE SCALE GENOMIC DNA]</scope>
    <source>
        <strain evidence="4">CATC2023</strain>
        <tissue evidence="4">Muscle</tissue>
    </source>
</reference>